<dbReference type="InterPro" id="IPR037925">
    <property type="entry name" value="FlgE/F/G-like"/>
</dbReference>
<keyword evidence="7" id="KW-0282">Flagellum</keyword>
<dbReference type="NCBIfam" id="NF009280">
    <property type="entry name" value="PRK12640.1"/>
    <property type="match status" value="1"/>
</dbReference>
<organism evidence="7">
    <name type="scientific">hydrothermal vent metagenome</name>
    <dbReference type="NCBI Taxonomy" id="652676"/>
    <lineage>
        <taxon>unclassified sequences</taxon>
        <taxon>metagenomes</taxon>
        <taxon>ecological metagenomes</taxon>
    </lineage>
</organism>
<dbReference type="AlphaFoldDB" id="A0A3B0X8G1"/>
<feature type="domain" description="Flagellar hook protein FlgE/F/G-like D1" evidence="6">
    <location>
        <begin position="81"/>
        <end position="145"/>
    </location>
</feature>
<dbReference type="InterPro" id="IPR053967">
    <property type="entry name" value="LlgE_F_G-like_D1"/>
</dbReference>
<dbReference type="GO" id="GO:0071978">
    <property type="term" value="P:bacterial-type flagellum-dependent swarming motility"/>
    <property type="evidence" value="ECO:0007669"/>
    <property type="project" value="TreeGrafter"/>
</dbReference>
<evidence type="ECO:0000259" key="4">
    <source>
        <dbReference type="Pfam" id="PF00460"/>
    </source>
</evidence>
<evidence type="ECO:0000256" key="2">
    <source>
        <dbReference type="ARBA" id="ARBA00038560"/>
    </source>
</evidence>
<dbReference type="PANTHER" id="PTHR30435:SF18">
    <property type="entry name" value="FLAGELLAR BASAL-BODY ROD PROTEIN FLGF"/>
    <property type="match status" value="1"/>
</dbReference>
<dbReference type="InterPro" id="IPR010930">
    <property type="entry name" value="Flg_bb/hook_C_dom"/>
</dbReference>
<protein>
    <recommendedName>
        <fullName evidence="3">Flagellar basal-body rod protein FlgF</fullName>
    </recommendedName>
</protein>
<dbReference type="PANTHER" id="PTHR30435">
    <property type="entry name" value="FLAGELLAR PROTEIN"/>
    <property type="match status" value="1"/>
</dbReference>
<dbReference type="Pfam" id="PF22692">
    <property type="entry name" value="LlgE_F_G_D1"/>
    <property type="match status" value="1"/>
</dbReference>
<evidence type="ECO:0000256" key="1">
    <source>
        <dbReference type="ARBA" id="ARBA00009677"/>
    </source>
</evidence>
<name>A0A3B0X8G1_9ZZZZ</name>
<dbReference type="Pfam" id="PF00460">
    <property type="entry name" value="Flg_bb_rod"/>
    <property type="match status" value="1"/>
</dbReference>
<proteinExistence type="inferred from homology"/>
<dbReference type="Pfam" id="PF06429">
    <property type="entry name" value="Flg_bbr_C"/>
    <property type="match status" value="1"/>
</dbReference>
<dbReference type="GO" id="GO:0009288">
    <property type="term" value="C:bacterial-type flagellum"/>
    <property type="evidence" value="ECO:0007669"/>
    <property type="project" value="TreeGrafter"/>
</dbReference>
<dbReference type="InterPro" id="IPR020013">
    <property type="entry name" value="Flagellar_FlgE/F/G"/>
</dbReference>
<gene>
    <name evidence="7" type="ORF">MNBD_GAMMA06-1951</name>
</gene>
<evidence type="ECO:0000313" key="7">
    <source>
        <dbReference type="EMBL" id="VAW53086.1"/>
    </source>
</evidence>
<feature type="domain" description="Flagellar basal-body/hook protein C-terminal" evidence="5">
    <location>
        <begin position="198"/>
        <end position="241"/>
    </location>
</feature>
<accession>A0A3B0X8G1</accession>
<dbReference type="EMBL" id="UOFD01000057">
    <property type="protein sequence ID" value="VAW53086.1"/>
    <property type="molecule type" value="Genomic_DNA"/>
</dbReference>
<dbReference type="NCBIfam" id="TIGR03506">
    <property type="entry name" value="FlgEFG_subfam"/>
    <property type="match status" value="1"/>
</dbReference>
<comment type="similarity">
    <text evidence="1">Belongs to the flagella basal body rod proteins family.</text>
</comment>
<sequence>MDRMLFIAMNGAKQIMTAQSINSNNLANASTTGFKADFQSSLSQQVYGPGLPSRVYATVENAGIDHTQGSVVTTGRELDIAINGNGLIAVQAADGSEAYTRAGDLKLDNLGRLSNGAGYTILGDGGPISIPANAKFEVGTDGTISIQPIGQAVNSMAILDRIKLVNPTNDQLEKGSDGLMHMRNGQRATVDASVKVVSGALESSNVNTVSTLVRMIELARQYETNIKLMKSAEDTDRAAAEMIKIS</sequence>
<evidence type="ECO:0000256" key="3">
    <source>
        <dbReference type="ARBA" id="ARBA00040228"/>
    </source>
</evidence>
<reference evidence="7" key="1">
    <citation type="submission" date="2018-06" db="EMBL/GenBank/DDBJ databases">
        <authorList>
            <person name="Zhirakovskaya E."/>
        </authorList>
    </citation>
    <scope>NUCLEOTIDE SEQUENCE</scope>
</reference>
<feature type="domain" description="Flagellar basal body rod protein N-terminal" evidence="4">
    <location>
        <begin position="7"/>
        <end position="35"/>
    </location>
</feature>
<dbReference type="SUPFAM" id="SSF117143">
    <property type="entry name" value="Flagellar hook protein flgE"/>
    <property type="match status" value="1"/>
</dbReference>
<evidence type="ECO:0000259" key="6">
    <source>
        <dbReference type="Pfam" id="PF22692"/>
    </source>
</evidence>
<keyword evidence="7" id="KW-0966">Cell projection</keyword>
<evidence type="ECO:0000259" key="5">
    <source>
        <dbReference type="Pfam" id="PF06429"/>
    </source>
</evidence>
<keyword evidence="7" id="KW-0969">Cilium</keyword>
<comment type="subunit">
    <text evidence="2">The basal body constitutes a major portion of the flagellar organelle and consists of five rings (E,L,P,S, and M) mounted on a central rod. The rod consists of about 26 subunits of FlgG in the distal portion, and FlgB, FlgC and FlgF are thought to build up the proximal portion of the rod with about 6 subunits each.</text>
</comment>
<dbReference type="InterPro" id="IPR001444">
    <property type="entry name" value="Flag_bb_rod_N"/>
</dbReference>